<dbReference type="EMBL" id="CAKXYP010000006">
    <property type="protein sequence ID" value="CAH9415387.1"/>
    <property type="molecule type" value="Genomic_DNA"/>
</dbReference>
<feature type="region of interest" description="Disordered" evidence="1">
    <location>
        <begin position="27"/>
        <end position="57"/>
    </location>
</feature>
<keyword evidence="3" id="KW-1185">Reference proteome</keyword>
<comment type="caution">
    <text evidence="2">The sequence shown here is derived from an EMBL/GenBank/DDBJ whole genome shotgun (WGS) entry which is preliminary data.</text>
</comment>
<proteinExistence type="predicted"/>
<dbReference type="Proteomes" id="UP001154015">
    <property type="component" value="Unassembled WGS sequence"/>
</dbReference>
<name>A0ABM9GV72_STRGL</name>
<evidence type="ECO:0000313" key="3">
    <source>
        <dbReference type="Proteomes" id="UP001154015"/>
    </source>
</evidence>
<organism evidence="2 3">
    <name type="scientific">Streptomyces globisporus</name>
    <dbReference type="NCBI Taxonomy" id="1908"/>
    <lineage>
        <taxon>Bacteria</taxon>
        <taxon>Bacillati</taxon>
        <taxon>Actinomycetota</taxon>
        <taxon>Actinomycetes</taxon>
        <taxon>Kitasatosporales</taxon>
        <taxon>Streptomycetaceae</taxon>
        <taxon>Streptomyces</taxon>
    </lineage>
</organism>
<accession>A0ABM9GV72</accession>
<evidence type="ECO:0000256" key="1">
    <source>
        <dbReference type="SAM" id="MobiDB-lite"/>
    </source>
</evidence>
<reference evidence="2" key="1">
    <citation type="submission" date="2022-03" db="EMBL/GenBank/DDBJ databases">
        <authorList>
            <person name="Leyn A S."/>
        </authorList>
    </citation>
    <scope>NUCLEOTIDE SEQUENCE</scope>
    <source>
        <strain evidence="2">Streptomyces globisporus 4-3</strain>
    </source>
</reference>
<evidence type="ECO:0000313" key="2">
    <source>
        <dbReference type="EMBL" id="CAH9415387.1"/>
    </source>
</evidence>
<sequence length="90" mass="9817">MTVRSLSSCAVGSVLHRARTRWQAAVPTDMDRQPSGCMMPSRCPPPSGTPTPRNGQPERHALLCQLYGSAAPLEPTAPRQIVRHRTRSQG</sequence>
<gene>
    <name evidence="2" type="ORF">SGL43_02403</name>
</gene>
<protein>
    <submittedName>
        <fullName evidence="2">Uncharacterized protein</fullName>
    </submittedName>
</protein>